<protein>
    <submittedName>
        <fullName evidence="1">Uncharacterized protein</fullName>
    </submittedName>
</protein>
<gene>
    <name evidence="1" type="ORF">Tci_858736</name>
</gene>
<comment type="caution">
    <text evidence="1">The sequence shown here is derived from an EMBL/GenBank/DDBJ whole genome shotgun (WGS) entry which is preliminary data.</text>
</comment>
<organism evidence="1">
    <name type="scientific">Tanacetum cinerariifolium</name>
    <name type="common">Dalmatian daisy</name>
    <name type="synonym">Chrysanthemum cinerariifolium</name>
    <dbReference type="NCBI Taxonomy" id="118510"/>
    <lineage>
        <taxon>Eukaryota</taxon>
        <taxon>Viridiplantae</taxon>
        <taxon>Streptophyta</taxon>
        <taxon>Embryophyta</taxon>
        <taxon>Tracheophyta</taxon>
        <taxon>Spermatophyta</taxon>
        <taxon>Magnoliopsida</taxon>
        <taxon>eudicotyledons</taxon>
        <taxon>Gunneridae</taxon>
        <taxon>Pentapetalae</taxon>
        <taxon>asterids</taxon>
        <taxon>campanulids</taxon>
        <taxon>Asterales</taxon>
        <taxon>Asteraceae</taxon>
        <taxon>Asteroideae</taxon>
        <taxon>Anthemideae</taxon>
        <taxon>Anthemidinae</taxon>
        <taxon>Tanacetum</taxon>
    </lineage>
</organism>
<accession>A0A699RMA4</accession>
<dbReference type="AlphaFoldDB" id="A0A699RMA4"/>
<proteinExistence type="predicted"/>
<reference evidence="1" key="1">
    <citation type="journal article" date="2019" name="Sci. Rep.">
        <title>Draft genome of Tanacetum cinerariifolium, the natural source of mosquito coil.</title>
        <authorList>
            <person name="Yamashiro T."/>
            <person name="Shiraishi A."/>
            <person name="Satake H."/>
            <person name="Nakayama K."/>
        </authorList>
    </citation>
    <scope>NUCLEOTIDE SEQUENCE</scope>
</reference>
<evidence type="ECO:0000313" key="1">
    <source>
        <dbReference type="EMBL" id="GFC86766.1"/>
    </source>
</evidence>
<sequence length="130" mass="14916">QHWFSLVLLPVAFPKELIGEAEFFVKILERRQGSSGACRFIRNHQIFRWQLKVLLNILGSCSLESEGWVDREQLVPQRPSFFLVPLEAAEISQSQVPCLPPDELVPRFVLLVPLSLAPKPVEGFLLLYYK</sequence>
<name>A0A699RMA4_TANCI</name>
<dbReference type="EMBL" id="BKCJ011106903">
    <property type="protein sequence ID" value="GFC86766.1"/>
    <property type="molecule type" value="Genomic_DNA"/>
</dbReference>
<feature type="non-terminal residue" evidence="1">
    <location>
        <position position="1"/>
    </location>
</feature>